<organism evidence="2 3">
    <name type="scientific">Striga asiatica</name>
    <name type="common">Asiatic witchweed</name>
    <name type="synonym">Buchnera asiatica</name>
    <dbReference type="NCBI Taxonomy" id="4170"/>
    <lineage>
        <taxon>Eukaryota</taxon>
        <taxon>Viridiplantae</taxon>
        <taxon>Streptophyta</taxon>
        <taxon>Embryophyta</taxon>
        <taxon>Tracheophyta</taxon>
        <taxon>Spermatophyta</taxon>
        <taxon>Magnoliopsida</taxon>
        <taxon>eudicotyledons</taxon>
        <taxon>Gunneridae</taxon>
        <taxon>Pentapetalae</taxon>
        <taxon>asterids</taxon>
        <taxon>lamiids</taxon>
        <taxon>Lamiales</taxon>
        <taxon>Orobanchaceae</taxon>
        <taxon>Buchnereae</taxon>
        <taxon>Striga</taxon>
    </lineage>
</organism>
<keyword evidence="3" id="KW-1185">Reference proteome</keyword>
<evidence type="ECO:0000313" key="2">
    <source>
        <dbReference type="EMBL" id="GER35318.1"/>
    </source>
</evidence>
<dbReference type="Proteomes" id="UP000325081">
    <property type="component" value="Unassembled WGS sequence"/>
</dbReference>
<feature type="region of interest" description="Disordered" evidence="1">
    <location>
        <begin position="1"/>
        <end position="28"/>
    </location>
</feature>
<accession>A0A5A7PRN7</accession>
<evidence type="ECO:0000313" key="3">
    <source>
        <dbReference type="Proteomes" id="UP000325081"/>
    </source>
</evidence>
<feature type="region of interest" description="Disordered" evidence="1">
    <location>
        <begin position="86"/>
        <end position="109"/>
    </location>
</feature>
<protein>
    <submittedName>
        <fullName evidence="2">Mediator of RNA polymerase II transcription subunit</fullName>
    </submittedName>
</protein>
<dbReference type="OrthoDB" id="10530321at2759"/>
<sequence>MKDHIAPNAASAINTDFGPRSLTRVGRTSMPAAAPKYIPEVVRETDLERSCGGTHWARTVWMEGKMKPWATPTNSRAMTRSVIRLGSRGTKAQVKDQRTNERRRTRLPPIFWAAQPPGTWEHAYP</sequence>
<gene>
    <name evidence="2" type="ORF">STAS_11594</name>
</gene>
<name>A0A5A7PRN7_STRAF</name>
<dbReference type="EMBL" id="BKCP01004961">
    <property type="protein sequence ID" value="GER35318.1"/>
    <property type="molecule type" value="Genomic_DNA"/>
</dbReference>
<feature type="compositionally biased region" description="Basic and acidic residues" evidence="1">
    <location>
        <begin position="93"/>
        <end position="102"/>
    </location>
</feature>
<evidence type="ECO:0000256" key="1">
    <source>
        <dbReference type="SAM" id="MobiDB-lite"/>
    </source>
</evidence>
<dbReference type="AlphaFoldDB" id="A0A5A7PRN7"/>
<comment type="caution">
    <text evidence="2">The sequence shown here is derived from an EMBL/GenBank/DDBJ whole genome shotgun (WGS) entry which is preliminary data.</text>
</comment>
<proteinExistence type="predicted"/>
<reference evidence="3" key="1">
    <citation type="journal article" date="2019" name="Curr. Biol.">
        <title>Genome Sequence of Striga asiatica Provides Insight into the Evolution of Plant Parasitism.</title>
        <authorList>
            <person name="Yoshida S."/>
            <person name="Kim S."/>
            <person name="Wafula E.K."/>
            <person name="Tanskanen J."/>
            <person name="Kim Y.M."/>
            <person name="Honaas L."/>
            <person name="Yang Z."/>
            <person name="Spallek T."/>
            <person name="Conn C.E."/>
            <person name="Ichihashi Y."/>
            <person name="Cheong K."/>
            <person name="Cui S."/>
            <person name="Der J.P."/>
            <person name="Gundlach H."/>
            <person name="Jiao Y."/>
            <person name="Hori C."/>
            <person name="Ishida J.K."/>
            <person name="Kasahara H."/>
            <person name="Kiba T."/>
            <person name="Kim M.S."/>
            <person name="Koo N."/>
            <person name="Laohavisit A."/>
            <person name="Lee Y.H."/>
            <person name="Lumba S."/>
            <person name="McCourt P."/>
            <person name="Mortimer J.C."/>
            <person name="Mutuku J.M."/>
            <person name="Nomura T."/>
            <person name="Sasaki-Sekimoto Y."/>
            <person name="Seto Y."/>
            <person name="Wang Y."/>
            <person name="Wakatake T."/>
            <person name="Sakakibara H."/>
            <person name="Demura T."/>
            <person name="Yamaguchi S."/>
            <person name="Yoneyama K."/>
            <person name="Manabe R.I."/>
            <person name="Nelson D.C."/>
            <person name="Schulman A.H."/>
            <person name="Timko M.P."/>
            <person name="dePamphilis C.W."/>
            <person name="Choi D."/>
            <person name="Shirasu K."/>
        </authorList>
    </citation>
    <scope>NUCLEOTIDE SEQUENCE [LARGE SCALE GENOMIC DNA]</scope>
    <source>
        <strain evidence="3">cv. UVA1</strain>
    </source>
</reference>